<accession>A0A1H9SYH0</accession>
<comment type="similarity">
    <text evidence="1">Belongs to the polypeptide deformylase family.</text>
</comment>
<protein>
    <submittedName>
        <fullName evidence="3">Peptide deformylase</fullName>
    </submittedName>
</protein>
<dbReference type="PRINTS" id="PR01576">
    <property type="entry name" value="PDEFORMYLASE"/>
</dbReference>
<proteinExistence type="inferred from homology"/>
<dbReference type="PIRSF" id="PIRSF004749">
    <property type="entry name" value="Pep_def"/>
    <property type="match status" value="1"/>
</dbReference>
<dbReference type="GO" id="GO:0042586">
    <property type="term" value="F:peptide deformylase activity"/>
    <property type="evidence" value="ECO:0007669"/>
    <property type="project" value="InterPro"/>
</dbReference>
<dbReference type="Proteomes" id="UP000182471">
    <property type="component" value="Unassembled WGS sequence"/>
</dbReference>
<keyword evidence="4" id="KW-1185">Reference proteome</keyword>
<name>A0A1H9SYH0_9FIRM</name>
<evidence type="ECO:0000256" key="1">
    <source>
        <dbReference type="ARBA" id="ARBA00010759"/>
    </source>
</evidence>
<dbReference type="NCBIfam" id="NF006670">
    <property type="entry name" value="PRK09218.1"/>
    <property type="match status" value="1"/>
</dbReference>
<dbReference type="Pfam" id="PF01327">
    <property type="entry name" value="Pep_deformylase"/>
    <property type="match status" value="1"/>
</dbReference>
<dbReference type="EMBL" id="FOGW01000013">
    <property type="protein sequence ID" value="SER89936.1"/>
    <property type="molecule type" value="Genomic_DNA"/>
</dbReference>
<evidence type="ECO:0000313" key="3">
    <source>
        <dbReference type="EMBL" id="SER89936.1"/>
    </source>
</evidence>
<organism evidence="3 4">
    <name type="scientific">Lachnobacterium bovis</name>
    <dbReference type="NCBI Taxonomy" id="140626"/>
    <lineage>
        <taxon>Bacteria</taxon>
        <taxon>Bacillati</taxon>
        <taxon>Bacillota</taxon>
        <taxon>Clostridia</taxon>
        <taxon>Lachnospirales</taxon>
        <taxon>Lachnospiraceae</taxon>
        <taxon>Lachnobacterium</taxon>
    </lineage>
</organism>
<gene>
    <name evidence="3" type="ORF">SAMN02910429_01424</name>
</gene>
<dbReference type="InterPro" id="IPR036821">
    <property type="entry name" value="Peptide_deformylase_sf"/>
</dbReference>
<sequence>MVKDIVKDTLFLKQKSLPATKEDKDVIVDLIDTLRANQEICVGMAANMIGVKKQILVFSVGPFIVPMVNPKIVKKSGMYQTQESCLSLEGVRPCTRYEEIEVEYLDQDFNKKSGKYSGFTAQIIQHEMQHFSGDLI</sequence>
<dbReference type="InterPro" id="IPR023635">
    <property type="entry name" value="Peptide_deformylase"/>
</dbReference>
<dbReference type="AlphaFoldDB" id="A0A1H9SYH0"/>
<reference evidence="4" key="1">
    <citation type="submission" date="2016-10" db="EMBL/GenBank/DDBJ databases">
        <authorList>
            <person name="Varghese N."/>
            <person name="Submissions S."/>
        </authorList>
    </citation>
    <scope>NUCLEOTIDE SEQUENCE [LARGE SCALE GENOMIC DNA]</scope>
    <source>
        <strain evidence="4">S1b</strain>
    </source>
</reference>
<dbReference type="PANTHER" id="PTHR10458:SF22">
    <property type="entry name" value="PEPTIDE DEFORMYLASE"/>
    <property type="match status" value="1"/>
</dbReference>
<dbReference type="SUPFAM" id="SSF56420">
    <property type="entry name" value="Peptide deformylase"/>
    <property type="match status" value="1"/>
</dbReference>
<evidence type="ECO:0000313" key="4">
    <source>
        <dbReference type="Proteomes" id="UP000182471"/>
    </source>
</evidence>
<dbReference type="PANTHER" id="PTHR10458">
    <property type="entry name" value="PEPTIDE DEFORMYLASE"/>
    <property type="match status" value="1"/>
</dbReference>
<evidence type="ECO:0000256" key="2">
    <source>
        <dbReference type="ARBA" id="ARBA00023004"/>
    </source>
</evidence>
<keyword evidence="2" id="KW-0408">Iron</keyword>
<dbReference type="RefSeq" id="WP_074730669.1">
    <property type="nucleotide sequence ID" value="NZ_FOGW01000013.1"/>
</dbReference>
<dbReference type="Gene3D" id="3.90.45.10">
    <property type="entry name" value="Peptide deformylase"/>
    <property type="match status" value="1"/>
</dbReference>